<dbReference type="CDD" id="cd06558">
    <property type="entry name" value="crotonase-like"/>
    <property type="match status" value="1"/>
</dbReference>
<keyword evidence="3" id="KW-0378">Hydrolase</keyword>
<gene>
    <name evidence="5" type="ORF">CSW64_10255</name>
</gene>
<dbReference type="Pfam" id="PF16113">
    <property type="entry name" value="ECH_2"/>
    <property type="match status" value="1"/>
</dbReference>
<dbReference type="GO" id="GO:0006574">
    <property type="term" value="P:L-valine catabolic process"/>
    <property type="evidence" value="ECO:0007669"/>
    <property type="project" value="TreeGrafter"/>
</dbReference>
<name>A0A2D2AXQ5_9CAUL</name>
<evidence type="ECO:0000313" key="5">
    <source>
        <dbReference type="EMBL" id="ATQ42765.1"/>
    </source>
</evidence>
<accession>A0A2D2AXQ5</accession>
<dbReference type="InterPro" id="IPR029045">
    <property type="entry name" value="ClpP/crotonase-like_dom_sf"/>
</dbReference>
<dbReference type="GO" id="GO:0005829">
    <property type="term" value="C:cytosol"/>
    <property type="evidence" value="ECO:0007669"/>
    <property type="project" value="TreeGrafter"/>
</dbReference>
<dbReference type="PANTHER" id="PTHR43176">
    <property type="entry name" value="3-HYDROXYISOBUTYRYL-COA HYDROLASE-RELATED"/>
    <property type="match status" value="1"/>
</dbReference>
<dbReference type="OrthoDB" id="9790967at2"/>
<dbReference type="PANTHER" id="PTHR43176:SF3">
    <property type="entry name" value="3-HYDROXYISOBUTYRYL-COA HYDROLASE, MITOCHONDRIAL"/>
    <property type="match status" value="1"/>
</dbReference>
<sequence length="350" mass="37307">MTTEPEVLCRVEGGVGRITLNRPKALHALTHGMCLAMIEALQAWKADDAVHCVLIDHSGERGFCAGGDIRMLAESGAGDGHAARAFFFTEYQLNHLLFVYPKPVVAVMDGVTMGGGVGLSMPAAVRIATERTTYAMPETGIGLFPDVGGGWFLPRLPGKAGLWLALTGARIKAPDCCALGIATHYMPSANVEAFKTALLAHPQSVAGALAAFVEDAGHSPLAAHRDDIDRLFAGASVDDILAELEADGGDWAKAQLGILATKSPQTMKVAFRQLAHGAAFTDFADNMVMEYRIGARVVRRHDFLEGVRAVIIDKDNAPKWDPATVAAVEDAVLDDIFAPLPPEEEWTPLT</sequence>
<dbReference type="SUPFAM" id="SSF52096">
    <property type="entry name" value="ClpP/crotonase"/>
    <property type="match status" value="1"/>
</dbReference>
<dbReference type="RefSeq" id="WP_099622019.1">
    <property type="nucleotide sequence ID" value="NZ_CP024201.1"/>
</dbReference>
<evidence type="ECO:0000256" key="2">
    <source>
        <dbReference type="ARBA" id="ARBA00011915"/>
    </source>
</evidence>
<feature type="domain" description="Enoyl-CoA hydratase/isomerase" evidence="4">
    <location>
        <begin position="15"/>
        <end position="337"/>
    </location>
</feature>
<evidence type="ECO:0000256" key="3">
    <source>
        <dbReference type="ARBA" id="ARBA00022801"/>
    </source>
</evidence>
<protein>
    <recommendedName>
        <fullName evidence="2">3-hydroxyisobutyryl-CoA hydrolase</fullName>
        <ecNumber evidence="2">3.1.2.4</ecNumber>
    </recommendedName>
</protein>
<evidence type="ECO:0000313" key="6">
    <source>
        <dbReference type="Proteomes" id="UP000228945"/>
    </source>
</evidence>
<dbReference type="EMBL" id="CP024201">
    <property type="protein sequence ID" value="ATQ42765.1"/>
    <property type="molecule type" value="Genomic_DNA"/>
</dbReference>
<dbReference type="InterPro" id="IPR045004">
    <property type="entry name" value="ECH_dom"/>
</dbReference>
<dbReference type="NCBIfam" id="NF004127">
    <property type="entry name" value="PRK05617.1"/>
    <property type="match status" value="1"/>
</dbReference>
<evidence type="ECO:0000259" key="4">
    <source>
        <dbReference type="Pfam" id="PF16113"/>
    </source>
</evidence>
<organism evidence="5 6">
    <name type="scientific">Caulobacter mirabilis</name>
    <dbReference type="NCBI Taxonomy" id="69666"/>
    <lineage>
        <taxon>Bacteria</taxon>
        <taxon>Pseudomonadati</taxon>
        <taxon>Pseudomonadota</taxon>
        <taxon>Alphaproteobacteria</taxon>
        <taxon>Caulobacterales</taxon>
        <taxon>Caulobacteraceae</taxon>
        <taxon>Caulobacter</taxon>
    </lineage>
</organism>
<dbReference type="KEGG" id="cmb:CSW64_10255"/>
<dbReference type="InterPro" id="IPR032259">
    <property type="entry name" value="HIBYL-CoA-H"/>
</dbReference>
<dbReference type="GO" id="GO:0003860">
    <property type="term" value="F:3-hydroxyisobutyryl-CoA hydrolase activity"/>
    <property type="evidence" value="ECO:0007669"/>
    <property type="project" value="UniProtKB-EC"/>
</dbReference>
<proteinExistence type="predicted"/>
<dbReference type="AlphaFoldDB" id="A0A2D2AXQ5"/>
<dbReference type="Gene3D" id="3.90.226.10">
    <property type="entry name" value="2-enoyl-CoA Hydratase, Chain A, domain 1"/>
    <property type="match status" value="1"/>
</dbReference>
<keyword evidence="6" id="KW-1185">Reference proteome</keyword>
<dbReference type="Proteomes" id="UP000228945">
    <property type="component" value="Chromosome"/>
</dbReference>
<comment type="catalytic activity">
    <reaction evidence="1">
        <text>3-hydroxy-2-methylpropanoyl-CoA + H2O = 3-hydroxy-2-methylpropanoate + CoA + H(+)</text>
        <dbReference type="Rhea" id="RHEA:20888"/>
        <dbReference type="ChEBI" id="CHEBI:11805"/>
        <dbReference type="ChEBI" id="CHEBI:15377"/>
        <dbReference type="ChEBI" id="CHEBI:15378"/>
        <dbReference type="ChEBI" id="CHEBI:57287"/>
        <dbReference type="ChEBI" id="CHEBI:57340"/>
        <dbReference type="EC" id="3.1.2.4"/>
    </reaction>
</comment>
<dbReference type="EC" id="3.1.2.4" evidence="2"/>
<evidence type="ECO:0000256" key="1">
    <source>
        <dbReference type="ARBA" id="ARBA00001709"/>
    </source>
</evidence>
<reference evidence="5 6" key="1">
    <citation type="submission" date="2017-10" db="EMBL/GenBank/DDBJ databases">
        <title>Genome sequence of Caulobacter mirabilis FWC38.</title>
        <authorList>
            <person name="Fiebig A."/>
            <person name="Crosson S."/>
        </authorList>
    </citation>
    <scope>NUCLEOTIDE SEQUENCE [LARGE SCALE GENOMIC DNA]</scope>
    <source>
        <strain evidence="5 6">FWC 38</strain>
    </source>
</reference>